<evidence type="ECO:0000256" key="4">
    <source>
        <dbReference type="ARBA" id="ARBA00022679"/>
    </source>
</evidence>
<evidence type="ECO:0000313" key="12">
    <source>
        <dbReference type="Proteomes" id="UP001161391"/>
    </source>
</evidence>
<accession>A0ABQ5VBS4</accession>
<feature type="site" description="Transition state stabilizer" evidence="9">
    <location>
        <position position="251"/>
    </location>
</feature>
<evidence type="ECO:0000256" key="1">
    <source>
        <dbReference type="ARBA" id="ARBA00004828"/>
    </source>
</evidence>
<dbReference type="Gene3D" id="3.40.1160.10">
    <property type="entry name" value="Acetylglutamate kinase-like"/>
    <property type="match status" value="1"/>
</dbReference>
<proteinExistence type="inferred from homology"/>
<name>A0ABQ5VBS4_9PROT</name>
<comment type="caution">
    <text evidence="11">The sequence shown here is derived from an EMBL/GenBank/DDBJ whole genome shotgun (WGS) entry which is preliminary data.</text>
</comment>
<keyword evidence="4 9" id="KW-0808">Transferase</keyword>
<evidence type="ECO:0000256" key="7">
    <source>
        <dbReference type="ARBA" id="ARBA00022840"/>
    </source>
</evidence>
<feature type="binding site" evidence="9">
    <location>
        <position position="191"/>
    </location>
    <ligand>
        <name>substrate</name>
    </ligand>
</feature>
<dbReference type="InterPro" id="IPR001048">
    <property type="entry name" value="Asp/Glu/Uridylate_kinase"/>
</dbReference>
<evidence type="ECO:0000256" key="6">
    <source>
        <dbReference type="ARBA" id="ARBA00022777"/>
    </source>
</evidence>
<evidence type="ECO:0000256" key="3">
    <source>
        <dbReference type="ARBA" id="ARBA00022605"/>
    </source>
</evidence>
<dbReference type="Pfam" id="PF00696">
    <property type="entry name" value="AA_kinase"/>
    <property type="match status" value="1"/>
</dbReference>
<evidence type="ECO:0000256" key="5">
    <source>
        <dbReference type="ARBA" id="ARBA00022741"/>
    </source>
</evidence>
<keyword evidence="9" id="KW-0963">Cytoplasm</keyword>
<reference evidence="11" key="2">
    <citation type="submission" date="2023-01" db="EMBL/GenBank/DDBJ databases">
        <title>Draft genome sequence of Algimonas ampicilliniresistens strain NBRC 108219.</title>
        <authorList>
            <person name="Sun Q."/>
            <person name="Mori K."/>
        </authorList>
    </citation>
    <scope>NUCLEOTIDE SEQUENCE</scope>
    <source>
        <strain evidence="11">NBRC 108219</strain>
    </source>
</reference>
<dbReference type="NCBIfam" id="TIGR00761">
    <property type="entry name" value="argB"/>
    <property type="match status" value="1"/>
</dbReference>
<comment type="catalytic activity">
    <reaction evidence="8 9">
        <text>N-acetyl-L-glutamate + ATP = N-acetyl-L-glutamyl 5-phosphate + ADP</text>
        <dbReference type="Rhea" id="RHEA:14629"/>
        <dbReference type="ChEBI" id="CHEBI:30616"/>
        <dbReference type="ChEBI" id="CHEBI:44337"/>
        <dbReference type="ChEBI" id="CHEBI:57936"/>
        <dbReference type="ChEBI" id="CHEBI:456216"/>
        <dbReference type="EC" id="2.7.2.8"/>
    </reaction>
</comment>
<keyword evidence="5 9" id="KW-0547">Nucleotide-binding</keyword>
<comment type="subcellular location">
    <subcellularLocation>
        <location evidence="9">Cytoplasm</location>
    </subcellularLocation>
</comment>
<dbReference type="PANTHER" id="PTHR23342:SF0">
    <property type="entry name" value="N-ACETYLGLUTAMATE SYNTHASE, MITOCHONDRIAL"/>
    <property type="match status" value="1"/>
</dbReference>
<organism evidence="11 12">
    <name type="scientific">Algimonas ampicilliniresistens</name>
    <dbReference type="NCBI Taxonomy" id="1298735"/>
    <lineage>
        <taxon>Bacteria</taxon>
        <taxon>Pseudomonadati</taxon>
        <taxon>Pseudomonadota</taxon>
        <taxon>Alphaproteobacteria</taxon>
        <taxon>Maricaulales</taxon>
        <taxon>Robiginitomaculaceae</taxon>
        <taxon>Algimonas</taxon>
    </lineage>
</organism>
<dbReference type="InterPro" id="IPR001057">
    <property type="entry name" value="Glu/AcGlu_kinase"/>
</dbReference>
<keyword evidence="6 9" id="KW-0418">Kinase</keyword>
<dbReference type="SUPFAM" id="SSF53633">
    <property type="entry name" value="Carbamate kinase-like"/>
    <property type="match status" value="1"/>
</dbReference>
<keyword evidence="12" id="KW-1185">Reference proteome</keyword>
<dbReference type="HAMAP" id="MF_00082">
    <property type="entry name" value="ArgB"/>
    <property type="match status" value="1"/>
</dbReference>
<feature type="site" description="Transition state stabilizer" evidence="9">
    <location>
        <position position="42"/>
    </location>
</feature>
<dbReference type="CDD" id="cd04250">
    <property type="entry name" value="AAK_NAGK-C"/>
    <property type="match status" value="1"/>
</dbReference>
<dbReference type="InterPro" id="IPR037528">
    <property type="entry name" value="ArgB"/>
</dbReference>
<dbReference type="PRINTS" id="PR00474">
    <property type="entry name" value="GLU5KINASE"/>
</dbReference>
<dbReference type="Proteomes" id="UP001161391">
    <property type="component" value="Unassembled WGS sequence"/>
</dbReference>
<dbReference type="InterPro" id="IPR004662">
    <property type="entry name" value="AcgluKinase_fam"/>
</dbReference>
<dbReference type="PIRSF" id="PIRSF000728">
    <property type="entry name" value="NAGK"/>
    <property type="match status" value="1"/>
</dbReference>
<keyword evidence="7 9" id="KW-0067">ATP-binding</keyword>
<feature type="binding site" evidence="9">
    <location>
        <position position="99"/>
    </location>
    <ligand>
        <name>substrate</name>
    </ligand>
</feature>
<dbReference type="InterPro" id="IPR041727">
    <property type="entry name" value="NAGK-C"/>
</dbReference>
<evidence type="ECO:0000256" key="9">
    <source>
        <dbReference type="HAMAP-Rule" id="MF_00082"/>
    </source>
</evidence>
<comment type="pathway">
    <text evidence="1 9">Amino-acid biosynthesis; L-arginine biosynthesis; N(2)-acetyl-L-ornithine from L-glutamate: step 2/4.</text>
</comment>
<dbReference type="InterPro" id="IPR036393">
    <property type="entry name" value="AceGlu_kinase-like_sf"/>
</dbReference>
<feature type="binding site" evidence="9">
    <location>
        <begin position="77"/>
        <end position="78"/>
    </location>
    <ligand>
        <name>substrate</name>
    </ligand>
</feature>
<evidence type="ECO:0000256" key="2">
    <source>
        <dbReference type="ARBA" id="ARBA00022571"/>
    </source>
</evidence>
<comment type="function">
    <text evidence="9">Catalyzes the ATP-dependent phosphorylation of N-acetyl-L-glutamate.</text>
</comment>
<evidence type="ECO:0000259" key="10">
    <source>
        <dbReference type="Pfam" id="PF00696"/>
    </source>
</evidence>
<protein>
    <recommendedName>
        <fullName evidence="9">Acetylglutamate kinase</fullName>
        <ecNumber evidence="9">2.7.2.8</ecNumber>
    </recommendedName>
    <alternativeName>
        <fullName evidence="9">N-acetyl-L-glutamate 5-phosphotransferase</fullName>
    </alternativeName>
    <alternativeName>
        <fullName evidence="9">NAG kinase</fullName>
        <shortName evidence="9">NAGK</shortName>
    </alternativeName>
</protein>
<keyword evidence="2 9" id="KW-0055">Arginine biosynthesis</keyword>
<dbReference type="EMBL" id="BSNK01000002">
    <property type="protein sequence ID" value="GLQ24164.1"/>
    <property type="molecule type" value="Genomic_DNA"/>
</dbReference>
<dbReference type="GO" id="GO:0016301">
    <property type="term" value="F:kinase activity"/>
    <property type="evidence" value="ECO:0007669"/>
    <property type="project" value="UniProtKB-KW"/>
</dbReference>
<evidence type="ECO:0000256" key="8">
    <source>
        <dbReference type="ARBA" id="ARBA00048141"/>
    </source>
</evidence>
<gene>
    <name evidence="9 11" type="primary">argB</name>
    <name evidence="11" type="ORF">GCM10007853_20380</name>
</gene>
<comment type="similarity">
    <text evidence="9">Belongs to the acetylglutamate kinase family. ArgB subfamily.</text>
</comment>
<reference evidence="11" key="1">
    <citation type="journal article" date="2014" name="Int. J. Syst. Evol. Microbiol.">
        <title>Complete genome of a new Firmicutes species belonging to the dominant human colonic microbiota ('Ruminococcus bicirculans') reveals two chromosomes and a selective capacity to utilize plant glucans.</title>
        <authorList>
            <consortium name="NISC Comparative Sequencing Program"/>
            <person name="Wegmann U."/>
            <person name="Louis P."/>
            <person name="Goesmann A."/>
            <person name="Henrissat B."/>
            <person name="Duncan S.H."/>
            <person name="Flint H.J."/>
        </authorList>
    </citation>
    <scope>NUCLEOTIDE SEQUENCE</scope>
    <source>
        <strain evidence="11">NBRC 108219</strain>
    </source>
</reference>
<dbReference type="EC" id="2.7.2.8" evidence="9"/>
<dbReference type="PANTHER" id="PTHR23342">
    <property type="entry name" value="N-ACETYLGLUTAMATE SYNTHASE"/>
    <property type="match status" value="1"/>
</dbReference>
<keyword evidence="3 9" id="KW-0028">Amino-acid biosynthesis</keyword>
<evidence type="ECO:0000313" key="11">
    <source>
        <dbReference type="EMBL" id="GLQ24164.1"/>
    </source>
</evidence>
<sequence length="293" mass="30499">MTQEQEMAENRRKNEGGWTSAATLSRALPFIQRHAGAIIVVKFGGHAMSTPELTADFARDIVLLRQVGVQPVVVHGGGPQIGSMLSRLDIKTEFKDGLRISDMETVGVAEMVLSGAINKAIVSAINCAGGRAVGLSGRDARLITAAPKAEGLGFTGVPIATDTRVLTTLTDDGFIPVVSPISADENGDGFNINADTAAGTLAAALGASRLMLMTDVEGVMDKDKRLLTDLSRQDVQTLIDDGTAQGGMIPKLTTAMDAVAGGVEAVVILDGRRAHGLLVELFTDEGAGTLIHA</sequence>
<feature type="domain" description="Aspartate/glutamate/uridylate kinase" evidence="10">
    <location>
        <begin position="38"/>
        <end position="269"/>
    </location>
</feature>